<accession>A0A1C6RY29</accession>
<keyword evidence="5" id="KW-1185">Reference proteome</keyword>
<keyword evidence="1 4" id="KW-0808">Transferase</keyword>
<dbReference type="AlphaFoldDB" id="A0A1C6RY29"/>
<evidence type="ECO:0000313" key="4">
    <source>
        <dbReference type="EMBL" id="SCL22113.1"/>
    </source>
</evidence>
<dbReference type="InterPro" id="IPR000182">
    <property type="entry name" value="GNAT_dom"/>
</dbReference>
<dbReference type="STRING" id="47866.GA0074694_3262"/>
<dbReference type="Proteomes" id="UP000198906">
    <property type="component" value="Unassembled WGS sequence"/>
</dbReference>
<proteinExistence type="predicted"/>
<reference evidence="5" key="1">
    <citation type="submission" date="2016-06" db="EMBL/GenBank/DDBJ databases">
        <authorList>
            <person name="Varghese N."/>
        </authorList>
    </citation>
    <scope>NUCLEOTIDE SEQUENCE [LARGE SCALE GENOMIC DNA]</scope>
    <source>
        <strain evidence="5">DSM 46123</strain>
    </source>
</reference>
<dbReference type="InterPro" id="IPR016181">
    <property type="entry name" value="Acyl_CoA_acyltransferase"/>
</dbReference>
<feature type="domain" description="N-acetyltransferase" evidence="3">
    <location>
        <begin position="22"/>
        <end position="165"/>
    </location>
</feature>
<evidence type="ECO:0000256" key="1">
    <source>
        <dbReference type="ARBA" id="ARBA00022679"/>
    </source>
</evidence>
<keyword evidence="2" id="KW-0012">Acyltransferase</keyword>
<dbReference type="PANTHER" id="PTHR43877">
    <property type="entry name" value="AMINOALKYLPHOSPHONATE N-ACETYLTRANSFERASE-RELATED-RELATED"/>
    <property type="match status" value="1"/>
</dbReference>
<gene>
    <name evidence="4" type="ORF">GA0074694_3262</name>
</gene>
<name>A0A1C6RY29_9ACTN</name>
<dbReference type="Gene3D" id="3.40.630.30">
    <property type="match status" value="1"/>
</dbReference>
<sequence>MTGSTAGNLRETWPSYRGGMLIETRPAGDPEIATLVTAQQRELREADGGLDGQATLTREDIRYLAVVVNGRAVACGGVQALDSGTGEIKRMYVRPAFRGRGIGRQLLAALEELAFQEGHHTLCLETGRCLPAAIALYTSCGYAPIPVYGEYVGNPYSVCFAKRLPLAA</sequence>
<dbReference type="SUPFAM" id="SSF55729">
    <property type="entry name" value="Acyl-CoA N-acyltransferases (Nat)"/>
    <property type="match status" value="1"/>
</dbReference>
<protein>
    <submittedName>
        <fullName evidence="4">Acetyltransferase (GNAT) family protein</fullName>
    </submittedName>
</protein>
<organism evidence="4 5">
    <name type="scientific">Micromonospora inyonensis</name>
    <dbReference type="NCBI Taxonomy" id="47866"/>
    <lineage>
        <taxon>Bacteria</taxon>
        <taxon>Bacillati</taxon>
        <taxon>Actinomycetota</taxon>
        <taxon>Actinomycetes</taxon>
        <taxon>Micromonosporales</taxon>
        <taxon>Micromonosporaceae</taxon>
        <taxon>Micromonospora</taxon>
    </lineage>
</organism>
<dbReference type="PANTHER" id="PTHR43877:SF2">
    <property type="entry name" value="AMINOALKYLPHOSPHONATE N-ACETYLTRANSFERASE-RELATED"/>
    <property type="match status" value="1"/>
</dbReference>
<dbReference type="Pfam" id="PF00583">
    <property type="entry name" value="Acetyltransf_1"/>
    <property type="match status" value="1"/>
</dbReference>
<evidence type="ECO:0000313" key="5">
    <source>
        <dbReference type="Proteomes" id="UP000198906"/>
    </source>
</evidence>
<dbReference type="InterPro" id="IPR050832">
    <property type="entry name" value="Bact_Acetyltransf"/>
</dbReference>
<dbReference type="PROSITE" id="PS51186">
    <property type="entry name" value="GNAT"/>
    <property type="match status" value="1"/>
</dbReference>
<evidence type="ECO:0000256" key="2">
    <source>
        <dbReference type="ARBA" id="ARBA00023315"/>
    </source>
</evidence>
<dbReference type="EMBL" id="FMHU01000002">
    <property type="protein sequence ID" value="SCL22113.1"/>
    <property type="molecule type" value="Genomic_DNA"/>
</dbReference>
<dbReference type="CDD" id="cd04301">
    <property type="entry name" value="NAT_SF"/>
    <property type="match status" value="1"/>
</dbReference>
<evidence type="ECO:0000259" key="3">
    <source>
        <dbReference type="PROSITE" id="PS51186"/>
    </source>
</evidence>
<dbReference type="GO" id="GO:0016747">
    <property type="term" value="F:acyltransferase activity, transferring groups other than amino-acyl groups"/>
    <property type="evidence" value="ECO:0007669"/>
    <property type="project" value="InterPro"/>
</dbReference>